<dbReference type="Gene3D" id="3.30.70.1820">
    <property type="entry name" value="L1 transposable element, RRM domain"/>
    <property type="match status" value="1"/>
</dbReference>
<gene>
    <name evidence="2" type="ORF">PLEPLA_LOCUS48900</name>
</gene>
<dbReference type="Proteomes" id="UP001153269">
    <property type="component" value="Unassembled WGS sequence"/>
</dbReference>
<name>A0A9N7ZE39_PLEPL</name>
<sequence length="149" mass="16676">MKHVPEIQQHTEAAKSLEEAKGKKGRWLRAPGEASGEKEQLNKAEILRHLGAQIFGAKPTTPHTPRSIIVRFLDYTVKEMVATQAWTQKTSPVFRGNSSSKDYSRKVQRKIGWVRGVIQQQEKGFEPDVAAKSTSARPDSWELGIVVQA</sequence>
<evidence type="ECO:0000313" key="2">
    <source>
        <dbReference type="EMBL" id="CAB1461025.1"/>
    </source>
</evidence>
<dbReference type="AlphaFoldDB" id="A0A9N7ZE39"/>
<evidence type="ECO:0000313" key="3">
    <source>
        <dbReference type="Proteomes" id="UP001153269"/>
    </source>
</evidence>
<evidence type="ECO:0000256" key="1">
    <source>
        <dbReference type="SAM" id="MobiDB-lite"/>
    </source>
</evidence>
<proteinExistence type="predicted"/>
<feature type="compositionally biased region" description="Basic and acidic residues" evidence="1">
    <location>
        <begin position="12"/>
        <end position="22"/>
    </location>
</feature>
<organism evidence="2 3">
    <name type="scientific">Pleuronectes platessa</name>
    <name type="common">European plaice</name>
    <dbReference type="NCBI Taxonomy" id="8262"/>
    <lineage>
        <taxon>Eukaryota</taxon>
        <taxon>Metazoa</taxon>
        <taxon>Chordata</taxon>
        <taxon>Craniata</taxon>
        <taxon>Vertebrata</taxon>
        <taxon>Euteleostomi</taxon>
        <taxon>Actinopterygii</taxon>
        <taxon>Neopterygii</taxon>
        <taxon>Teleostei</taxon>
        <taxon>Neoteleostei</taxon>
        <taxon>Acanthomorphata</taxon>
        <taxon>Carangaria</taxon>
        <taxon>Pleuronectiformes</taxon>
        <taxon>Pleuronectoidei</taxon>
        <taxon>Pleuronectidae</taxon>
        <taxon>Pleuronectes</taxon>
    </lineage>
</organism>
<feature type="region of interest" description="Disordered" evidence="1">
    <location>
        <begin position="1"/>
        <end position="39"/>
    </location>
</feature>
<comment type="caution">
    <text evidence="2">The sequence shown here is derived from an EMBL/GenBank/DDBJ whole genome shotgun (WGS) entry which is preliminary data.</text>
</comment>
<protein>
    <submittedName>
        <fullName evidence="2">Uncharacterized protein</fullName>
    </submittedName>
</protein>
<dbReference type="EMBL" id="CADEAL010004503">
    <property type="protein sequence ID" value="CAB1461025.1"/>
    <property type="molecule type" value="Genomic_DNA"/>
</dbReference>
<accession>A0A9N7ZE39</accession>
<reference evidence="2" key="1">
    <citation type="submission" date="2020-03" db="EMBL/GenBank/DDBJ databases">
        <authorList>
            <person name="Weist P."/>
        </authorList>
    </citation>
    <scope>NUCLEOTIDE SEQUENCE</scope>
</reference>
<keyword evidence="3" id="KW-1185">Reference proteome</keyword>